<dbReference type="EMBL" id="CAEZZP010000169">
    <property type="protein sequence ID" value="CAB4787252.1"/>
    <property type="molecule type" value="Genomic_DNA"/>
</dbReference>
<dbReference type="AlphaFoldDB" id="A0A6J6WR21"/>
<evidence type="ECO:0000313" key="1">
    <source>
        <dbReference type="EMBL" id="CAB4787252.1"/>
    </source>
</evidence>
<gene>
    <name evidence="1" type="ORF">UFOPK2880_01789</name>
</gene>
<organism evidence="1">
    <name type="scientific">freshwater metagenome</name>
    <dbReference type="NCBI Taxonomy" id="449393"/>
    <lineage>
        <taxon>unclassified sequences</taxon>
        <taxon>metagenomes</taxon>
        <taxon>ecological metagenomes</taxon>
    </lineage>
</organism>
<dbReference type="PANTHER" id="PTHR36451">
    <property type="entry name" value="PAPS-DEPENDENT SULFOTRANSFERASE STF3"/>
    <property type="match status" value="1"/>
</dbReference>
<sequence length="417" mass="48565">MSEKIRISDLGDPQLSDLQKMARDYGEGLSLDMSSASILEDASRRSGLDDFGSMDFVGRLEMWLDEVAQDPDRLGIGNLSLRNSCVRYVANRLLTQDLLRRHPEIHDIKIERPIIIVGLPRTGTTHLLNVLSADERLRSMPLWESYEPIPMSNQATHSDGIDPRYTRCAKEWEQMQMVTPHIALMHPMDPDHVHEEIELMLPDFSSYNLEWVARCPQWRDYYLSQDQTPHYEYMHTMLKVMTFLRPRNRWILKSPQHFEQIGPLMKTFPDATIVMTHRDPVSVIQSAATMMTYAARMAYRTIDPGWYIDYWTDRIEKLLTAAVRDLHLIPAGQRFDVQFDEFMSDDQKMIDRVFDFAGHSLDEQASQQIAERLKARSRDGQATVVYDVRADFNREPADIRERFQSYIETFNVATEVK</sequence>
<accession>A0A6J6WR21</accession>
<dbReference type="Pfam" id="PF13469">
    <property type="entry name" value="Sulfotransfer_3"/>
    <property type="match status" value="1"/>
</dbReference>
<proteinExistence type="predicted"/>
<name>A0A6J6WR21_9ZZZZ</name>
<dbReference type="PANTHER" id="PTHR36451:SF1">
    <property type="entry name" value="OMEGA-HYDROXY-BETA-DIHYDROMENAQUINONE-9 SULFOTRANSFERASE STF3"/>
    <property type="match status" value="1"/>
</dbReference>
<reference evidence="1" key="1">
    <citation type="submission" date="2020-05" db="EMBL/GenBank/DDBJ databases">
        <authorList>
            <person name="Chiriac C."/>
            <person name="Salcher M."/>
            <person name="Ghai R."/>
            <person name="Kavagutti S V."/>
        </authorList>
    </citation>
    <scope>NUCLEOTIDE SEQUENCE</scope>
</reference>
<dbReference type="SUPFAM" id="SSF52540">
    <property type="entry name" value="P-loop containing nucleoside triphosphate hydrolases"/>
    <property type="match status" value="1"/>
</dbReference>
<protein>
    <submittedName>
        <fullName evidence="1">Unannotated protein</fullName>
    </submittedName>
</protein>
<dbReference type="InterPro" id="IPR027417">
    <property type="entry name" value="P-loop_NTPase"/>
</dbReference>
<dbReference type="InterPro" id="IPR052736">
    <property type="entry name" value="Stf3_sulfotransferase"/>
</dbReference>
<dbReference type="Gene3D" id="3.40.50.300">
    <property type="entry name" value="P-loop containing nucleotide triphosphate hydrolases"/>
    <property type="match status" value="1"/>
</dbReference>